<sequence length="153" mass="16896">MKDFIKSSDDVEETVETVTFTHWGTEVTFRKPTEGHQMLMLSLGGREMTAKAAAQFVNMFLNLADEGKPEHEDDEPGFNTRQHFELLMEEGKFKLSDSGGIFDIWEGLVEHFSGKDSPKPSASRGSRSRTGASSTATSRRRASTSSKSRSTAG</sequence>
<accession>A0A0U4B7T2</accession>
<protein>
    <submittedName>
        <fullName evidence="2">Uncharacterized protein</fullName>
    </submittedName>
</protein>
<name>A0A0U4B7T2_9CAUD</name>
<evidence type="ECO:0000313" key="2">
    <source>
        <dbReference type="EMBL" id="ALY10814.1"/>
    </source>
</evidence>
<dbReference type="EMBL" id="KU160673">
    <property type="protein sequence ID" value="ALY10814.1"/>
    <property type="molecule type" value="Genomic_DNA"/>
</dbReference>
<reference evidence="2 3" key="1">
    <citation type="submission" date="2015-11" db="EMBL/GenBank/DDBJ databases">
        <authorList>
            <person name="Menninger J.E."/>
            <person name="Lamey M.E."/>
            <person name="Lindemann J.M."/>
            <person name="Martynyuk T."/>
            <person name="Mele F.E."/>
            <person name="Nabua C.T."/>
            <person name="Napoli C.K."/>
            <person name="Santiago L.M."/>
            <person name="Sweetman A.T."/>
            <person name="Weinstein J.L."/>
            <person name="Barrett N.A."/>
            <person name="Buerkert T.R."/>
            <person name="Cautela J.A."/>
            <person name="Egan M.S."/>
            <person name="Erb J.E."/>
            <person name="Garrigan K.E."/>
            <person name="Hagan D.J."/>
            <person name="Hartwell M.C."/>
            <person name="Hyduchak K.M."/>
            <person name="Jacob A.E."/>
            <person name="DeNigris D.M."/>
            <person name="London S.C."/>
            <person name="King-Smith C."/>
            <person name="Lee-Soety J.Y."/>
            <person name="Bradley K.W."/>
            <person name="Asai D.J."/>
            <person name="Bowman C.A."/>
            <person name="Russell D.A."/>
            <person name="Pope W.H."/>
            <person name="Jacobs-Sera D."/>
            <person name="Hendrix R.W."/>
            <person name="Hatfull G.F."/>
        </authorList>
    </citation>
    <scope>NUCLEOTIDE SEQUENCE [LARGE SCALE GENOMIC DNA]</scope>
</reference>
<organism evidence="2 3">
    <name type="scientific">Arthrobacter phage Wilde</name>
    <dbReference type="NCBI Taxonomy" id="1772323"/>
    <lineage>
        <taxon>Viruses</taxon>
        <taxon>Duplodnaviria</taxon>
        <taxon>Heunggongvirae</taxon>
        <taxon>Uroviricota</taxon>
        <taxon>Caudoviricetes</taxon>
        <taxon>Tankvirus</taxon>
        <taxon>Tankvirus tank</taxon>
    </lineage>
</organism>
<gene>
    <name evidence="2" type="primary">29</name>
    <name evidence="2" type="ORF">WILDE_29</name>
</gene>
<dbReference type="Proteomes" id="UP000225045">
    <property type="component" value="Segment"/>
</dbReference>
<feature type="region of interest" description="Disordered" evidence="1">
    <location>
        <begin position="111"/>
        <end position="153"/>
    </location>
</feature>
<proteinExistence type="predicted"/>
<feature type="compositionally biased region" description="Low complexity" evidence="1">
    <location>
        <begin position="121"/>
        <end position="153"/>
    </location>
</feature>
<evidence type="ECO:0000256" key="1">
    <source>
        <dbReference type="SAM" id="MobiDB-lite"/>
    </source>
</evidence>
<evidence type="ECO:0000313" key="3">
    <source>
        <dbReference type="Proteomes" id="UP000225045"/>
    </source>
</evidence>